<dbReference type="EMBL" id="FOLG01000005">
    <property type="protein sequence ID" value="SFC44639.1"/>
    <property type="molecule type" value="Genomic_DNA"/>
</dbReference>
<evidence type="ECO:0008006" key="4">
    <source>
        <dbReference type="Google" id="ProtNLM"/>
    </source>
</evidence>
<evidence type="ECO:0000256" key="1">
    <source>
        <dbReference type="SAM" id="SignalP"/>
    </source>
</evidence>
<accession>A0A1I1J7P5</accession>
<dbReference type="GO" id="GO:0008237">
    <property type="term" value="F:metallopeptidase activity"/>
    <property type="evidence" value="ECO:0007669"/>
    <property type="project" value="InterPro"/>
</dbReference>
<feature type="chain" id="PRO_5011469520" description="Astacin (Peptidase family M12A)" evidence="1">
    <location>
        <begin position="23"/>
        <end position="324"/>
    </location>
</feature>
<reference evidence="2 3" key="1">
    <citation type="submission" date="2016-10" db="EMBL/GenBank/DDBJ databases">
        <authorList>
            <person name="de Groot N.N."/>
        </authorList>
    </citation>
    <scope>NUCLEOTIDE SEQUENCE [LARGE SCALE GENOMIC DNA]</scope>
    <source>
        <strain evidence="2 3">DSM 19548</strain>
    </source>
</reference>
<keyword evidence="3" id="KW-1185">Reference proteome</keyword>
<proteinExistence type="predicted"/>
<dbReference type="Proteomes" id="UP000198728">
    <property type="component" value="Unassembled WGS sequence"/>
</dbReference>
<dbReference type="RefSeq" id="WP_093360589.1">
    <property type="nucleotide sequence ID" value="NZ_FOLG01000005.1"/>
</dbReference>
<dbReference type="STRING" id="441112.SAMN04488094_10512"/>
<dbReference type="AlphaFoldDB" id="A0A1I1J7P5"/>
<evidence type="ECO:0000313" key="3">
    <source>
        <dbReference type="Proteomes" id="UP000198728"/>
    </source>
</evidence>
<organism evidence="2 3">
    <name type="scientific">Tropicimonas isoalkanivorans</name>
    <dbReference type="NCBI Taxonomy" id="441112"/>
    <lineage>
        <taxon>Bacteria</taxon>
        <taxon>Pseudomonadati</taxon>
        <taxon>Pseudomonadota</taxon>
        <taxon>Alphaproteobacteria</taxon>
        <taxon>Rhodobacterales</taxon>
        <taxon>Roseobacteraceae</taxon>
        <taxon>Tropicimonas</taxon>
    </lineage>
</organism>
<evidence type="ECO:0000313" key="2">
    <source>
        <dbReference type="EMBL" id="SFC44639.1"/>
    </source>
</evidence>
<dbReference type="Gene3D" id="3.40.390.10">
    <property type="entry name" value="Collagenase (Catalytic Domain)"/>
    <property type="match status" value="1"/>
</dbReference>
<feature type="signal peptide" evidence="1">
    <location>
        <begin position="1"/>
        <end position="22"/>
    </location>
</feature>
<name>A0A1I1J7P5_9RHOB</name>
<sequence length="324" mass="36379">MRRLPAFILSAGLGLLAQEALACDFQTILSGLCPTEDVSGEIAFAFDADRGAIDPDHTWNKFEEFPKGTPIVLNVCFFQSPSETVFDKERALFKPADFSQAPKKFKATAEDVEKYAAVWETATYKRSDGGIIGNRLDLNFRNEAGAFHECQDGGQYHVLIAFNQAYANYTSIGWKDYADAYSTGRPRATMVLSVGGRSDKVDMAAVRHEFGHALGFYHEMVHEQWAHCPDLFLPELFIKESDYTFGSDLTPEEQVEVARRVISGLGKRSGRVKPTKNMDLSSIMTYPIKAEFFRPGPGVERCSVETRIKDLSRDDKRTFVSFYQ</sequence>
<keyword evidence="1" id="KW-0732">Signal</keyword>
<dbReference type="SUPFAM" id="SSF55486">
    <property type="entry name" value="Metalloproteases ('zincins'), catalytic domain"/>
    <property type="match status" value="1"/>
</dbReference>
<protein>
    <recommendedName>
        <fullName evidence="4">Astacin (Peptidase family M12A)</fullName>
    </recommendedName>
</protein>
<gene>
    <name evidence="2" type="ORF">SAMN04488094_10512</name>
</gene>
<dbReference type="OrthoDB" id="500593at2"/>
<dbReference type="InterPro" id="IPR024079">
    <property type="entry name" value="MetalloPept_cat_dom_sf"/>
</dbReference>